<protein>
    <submittedName>
        <fullName evidence="5">DUF3320 domain-containing protein</fullName>
    </submittedName>
</protein>
<dbReference type="InterPro" id="IPR041679">
    <property type="entry name" value="DNA2/NAM7-like_C"/>
</dbReference>
<dbReference type="InterPro" id="IPR011335">
    <property type="entry name" value="Restrct_endonuc-II-like"/>
</dbReference>
<organism evidence="5 6">
    <name type="scientific">Luteolibacter algae</name>
    <dbReference type="NCBI Taxonomy" id="454151"/>
    <lineage>
        <taxon>Bacteria</taxon>
        <taxon>Pseudomonadati</taxon>
        <taxon>Verrucomicrobiota</taxon>
        <taxon>Verrucomicrobiia</taxon>
        <taxon>Verrucomicrobiales</taxon>
        <taxon>Verrucomicrobiaceae</taxon>
        <taxon>Luteolibacter</taxon>
    </lineage>
</organism>
<accession>A0ABW5D5T8</accession>
<evidence type="ECO:0000259" key="3">
    <source>
        <dbReference type="Pfam" id="PF13087"/>
    </source>
</evidence>
<evidence type="ECO:0000313" key="5">
    <source>
        <dbReference type="EMBL" id="MFD2256130.1"/>
    </source>
</evidence>
<dbReference type="Pfam" id="PF13195">
    <property type="entry name" value="DUF4011"/>
    <property type="match status" value="1"/>
</dbReference>
<dbReference type="RefSeq" id="WP_386819089.1">
    <property type="nucleotide sequence ID" value="NZ_JBHUIT010000003.1"/>
</dbReference>
<dbReference type="Pfam" id="PF13086">
    <property type="entry name" value="AAA_11"/>
    <property type="match status" value="1"/>
</dbReference>
<dbReference type="SUPFAM" id="SSF52540">
    <property type="entry name" value="P-loop containing nucleoside triphosphate hydrolases"/>
    <property type="match status" value="1"/>
</dbReference>
<feature type="domain" description="DUF3320" evidence="1">
    <location>
        <begin position="1795"/>
        <end position="1843"/>
    </location>
</feature>
<dbReference type="PANTHER" id="PTHR10887:SF495">
    <property type="entry name" value="HELICASE SENATAXIN ISOFORM X1-RELATED"/>
    <property type="match status" value="1"/>
</dbReference>
<dbReference type="Gene3D" id="3.40.50.300">
    <property type="entry name" value="P-loop containing nucleotide triphosphate hydrolases"/>
    <property type="match status" value="3"/>
</dbReference>
<comment type="caution">
    <text evidence="5">The sequence shown here is derived from an EMBL/GenBank/DDBJ whole genome shotgun (WGS) entry which is preliminary data.</text>
</comment>
<dbReference type="Gene3D" id="3.40.960.10">
    <property type="entry name" value="VSR Endonuclease"/>
    <property type="match status" value="1"/>
</dbReference>
<dbReference type="Pfam" id="PF18741">
    <property type="entry name" value="MTES_1575"/>
    <property type="match status" value="1"/>
</dbReference>
<dbReference type="InterPro" id="IPR021754">
    <property type="entry name" value="DUF3320"/>
</dbReference>
<dbReference type="Pfam" id="PF11784">
    <property type="entry name" value="DUF3320"/>
    <property type="match status" value="1"/>
</dbReference>
<dbReference type="EMBL" id="JBHUIT010000003">
    <property type="protein sequence ID" value="MFD2256130.1"/>
    <property type="molecule type" value="Genomic_DNA"/>
</dbReference>
<dbReference type="CDD" id="cd18808">
    <property type="entry name" value="SF1_C_Upf1"/>
    <property type="match status" value="1"/>
</dbReference>
<dbReference type="Proteomes" id="UP001597375">
    <property type="component" value="Unassembled WGS sequence"/>
</dbReference>
<dbReference type="InterPro" id="IPR047187">
    <property type="entry name" value="SF1_C_Upf1"/>
</dbReference>
<dbReference type="InterPro" id="IPR041677">
    <property type="entry name" value="DNA2/NAM7_AAA_11"/>
</dbReference>
<evidence type="ECO:0000259" key="4">
    <source>
        <dbReference type="Pfam" id="PF18741"/>
    </source>
</evidence>
<evidence type="ECO:0000259" key="1">
    <source>
        <dbReference type="Pfam" id="PF11784"/>
    </source>
</evidence>
<evidence type="ECO:0000259" key="2">
    <source>
        <dbReference type="Pfam" id="PF13086"/>
    </source>
</evidence>
<dbReference type="InterPro" id="IPR025103">
    <property type="entry name" value="DUF4011"/>
</dbReference>
<dbReference type="Pfam" id="PF13087">
    <property type="entry name" value="AAA_12"/>
    <property type="match status" value="1"/>
</dbReference>
<name>A0ABW5D5T8_9BACT</name>
<feature type="domain" description="DNA2/NAM7 helicase-like C-terminal" evidence="3">
    <location>
        <begin position="1370"/>
        <end position="1567"/>
    </location>
</feature>
<keyword evidence="6" id="KW-1185">Reference proteome</keyword>
<evidence type="ECO:0000313" key="6">
    <source>
        <dbReference type="Proteomes" id="UP001597375"/>
    </source>
</evidence>
<dbReference type="InterPro" id="IPR049468">
    <property type="entry name" value="Restrct_endonuc-II-like_dom"/>
</dbReference>
<dbReference type="SUPFAM" id="SSF52980">
    <property type="entry name" value="Restriction endonuclease-like"/>
    <property type="match status" value="1"/>
</dbReference>
<dbReference type="InterPro" id="IPR027417">
    <property type="entry name" value="P-loop_NTPase"/>
</dbReference>
<reference evidence="6" key="1">
    <citation type="journal article" date="2019" name="Int. J. Syst. Evol. Microbiol.">
        <title>The Global Catalogue of Microorganisms (GCM) 10K type strain sequencing project: providing services to taxonomists for standard genome sequencing and annotation.</title>
        <authorList>
            <consortium name="The Broad Institute Genomics Platform"/>
            <consortium name="The Broad Institute Genome Sequencing Center for Infectious Disease"/>
            <person name="Wu L."/>
            <person name="Ma J."/>
        </authorList>
    </citation>
    <scope>NUCLEOTIDE SEQUENCE [LARGE SCALE GENOMIC DNA]</scope>
    <source>
        <strain evidence="6">CGMCC 4.7106</strain>
    </source>
</reference>
<gene>
    <name evidence="5" type="ORF">ACFSSA_05520</name>
</gene>
<feature type="domain" description="Restriction endonuclease type II-like" evidence="4">
    <location>
        <begin position="1616"/>
        <end position="1713"/>
    </location>
</feature>
<dbReference type="InterPro" id="IPR045055">
    <property type="entry name" value="DNA2/NAM7-like"/>
</dbReference>
<sequence>MSLQVTTSLAPKIGFASHQNSVAFLQDLNLENSGEELLTDLTVKLSSAPLFLEEKIWKIDVLQPGASLRIRDRNVNLDPQYLADLTESLRGEAIIEVIEKEGEDKLFTERYPVELLAKNHWGGTGSMPELLPAFCMPNDPAVDKVLKAASDVLKRAGKESGIDGYKRKSRTRTWELVSAIWSAVSGLDLGYAYPPASFEVQGQKVRTPGAIMEGRLATCLDSSMLFASALEQASLNPLIILSEGHACVGVWLQPQEFSQLTIDEAAAVRKRVELQEMLVFETTLVTQSPAPSFSVAVERGKKSMTDEAFHMAIDIRRARMRKIKPLGLATPREAVSTEEIVASVSDSLEEAPRLPAFDVEITDEPTNADDRITLWQRKLLDLTARNRLLHLPERSKHVPLICPDPGALEDLLAAGKTIRISPFPDLEGGGRDAKLYQEQNRGELHQQFAQEALLSNEVLSSLLQKKLEAELIDLYRKARTDMDEGGANTLFLALGFLNWKKTADDTRSYRAPLILLPVKLQRKSALSGVTMTIHEDEPRFNLTLLELLHQDFDLKIPGLDGELPQDHSGIDVAGIWNRVRVAVKEIPGFEVTTETALGTFSFAKYLMWKDLTDRREELTANSVVKHLIERGEEKFGADSEYPDETDLDRLIAPADLFTPLPADSSQIAAVVASARGCNFVLDGPPGTGKSQTIANMIAHNLSIGRRVLFVAEKMAALNVVHRRLAEKGIAEFCLEVHSNKTSKMEILQQLDRAWNASGDLSQAEWSRETDRLRTLRDRLNEVCEKLHMRHPNGMTVHQAVGLVTRDHGSSTPKLGWNLGTAHTIQELDSMRETARRMDLSFDDYLESPKDFSIIEQEEWSNSWQEAVLGVAKKLPTVITQLISSNDQLTKVCQFDLPTGSASEMECLVKFVRVILKTHKKSMGFAFAPDVADKIEAARRLLPFIEKYQKGQRRLSISYSEDSVRKIDVDQLDGEWSVASKKFWLLGKMAMKGVAKTLAAQAGSAVLPEVEKDSPTLRELKGLLSEMDGLKPYLVDMPGYAGLKTKTAVIEESVKIAEALHQRLPTLISSPDELVSLKTASRRLVVDANELLGSEGAISVAVNQLESAIREFQETSDKFMSLCAVTNPENLSLDQIKAAAVAITANERRLRSWCMWRRVRKTAIQQNLTPLVSAVEEGSLTKGDVEPNFVTAYAKWFAADRIDHEPILRDFVTAEHMDSIEEFRRVDDRVAELTAEYTKTVLCGRLPAKTEVGKKDGFGILKHELQKKRAHKPLRKLAGEMGDAFGQLAPCMLMSPLSIAQYLPADQQLFDLVIFDEASQITPWDAVGSIARGKQVVIAGDPRQMPPTNFFQRGANESEFDSDVEGDLESILDECLAVGIPRHSLNWHYRSRHESLIAFSNHAYYGSNLITFPSAVTRDSAVVWRKVDGIYAKGSGQTNQMEAEAIVAETVKRLTDPVFIESGQTLAIITLNSKQQKLIEDLLDGARRKHPEIEPYFNEELPEPVKVKNLETVQGDERDVILLGICYGPTEFGAGSMSMNFGPLNRDGGERRLNVALTRSKQEMVVFTSFDPSLIDLNRTSARAVRDLKHFLEFAHRGPSALAEAVQGSVGGFDSPFEEAVANRLQEKGWEVVTQVGVSRFRIDLGIVNPDRPGDFLVGIECDGATYHRSATARDRDKVRAAILEGLGWDLLRVWSTDWFVEPEREIERLHSKLESILSQKRATMKMEASNIVHIGTELEDTSFAMIASQVSSTPADKDNGGFQSEGTRSDAVVPVQGIYVITDFSESTQQISPESFYEESYDPVLIGLIRNTLLSEAPIADDLLVQRIARAHDFKRTGRLIRERVMTLVDDHFHLRQDPVNGFFVWLAENDFQAMVTFRVPSEGDLIRSIEEISCEEILAAALHAGSEPSAIQIARALGTKRLTATGKERIEAALALLAKS</sequence>
<proteinExistence type="predicted"/>
<dbReference type="PANTHER" id="PTHR10887">
    <property type="entry name" value="DNA2/NAM7 HELICASE FAMILY"/>
    <property type="match status" value="1"/>
</dbReference>
<feature type="domain" description="DNA2/NAM7 helicase helicase" evidence="2">
    <location>
        <begin position="1305"/>
        <end position="1347"/>
    </location>
</feature>